<evidence type="ECO:0000313" key="2">
    <source>
        <dbReference type="EMBL" id="TMV09991.1"/>
    </source>
</evidence>
<feature type="coiled-coil region" evidence="1">
    <location>
        <begin position="88"/>
        <end position="115"/>
    </location>
</feature>
<name>A0ABY2X3M8_9RHOB</name>
<accession>A0ABY2X3M8</accession>
<reference evidence="2 3" key="1">
    <citation type="submission" date="2019-05" db="EMBL/GenBank/DDBJ databases">
        <title>Ruegeria sp. nov., isolated from tidal flat.</title>
        <authorList>
            <person name="Kim W."/>
        </authorList>
    </citation>
    <scope>NUCLEOTIDE SEQUENCE [LARGE SCALE GENOMIC DNA]</scope>
    <source>
        <strain evidence="2 3">CAU 1488</strain>
    </source>
</reference>
<keyword evidence="1" id="KW-0175">Coiled coil</keyword>
<sequence>MKRLPRKISGGASNRFLRLSLQTEFPLDAVVRAGRLLTVYEQKEPEIVDALAKEYLSPKQAEALLKAMLRNELNRILEDQRAERAFSDRETEDRIEALEAENQALRKAIRQKDWNLVQPALVAAGKDISLKVPLPVSPDLGCQAASLQRQINKVETEVLDGEDIRVAAARLLPGADNKDFDRFIQGEIMLSGAIESAVANATSADMARKNAATGTIALEFWGDIPLATVTTEDVKDLMWFIQRIPSLHGKKHGNNRFVKDRTHATKREEIELADLQDAELRAEIEADTSLSLPEKRARLAEVPVPRLTMTTVGNHLDRLHGIFRNAQDNLGYSGQTRFLTHVSSPI</sequence>
<proteinExistence type="predicted"/>
<evidence type="ECO:0000256" key="1">
    <source>
        <dbReference type="SAM" id="Coils"/>
    </source>
</evidence>
<dbReference type="RefSeq" id="WP_138840050.1">
    <property type="nucleotide sequence ID" value="NZ_VCPD01000001.1"/>
</dbReference>
<organism evidence="2 3">
    <name type="scientific">Ruegeria sediminis</name>
    <dbReference type="NCBI Taxonomy" id="2583820"/>
    <lineage>
        <taxon>Bacteria</taxon>
        <taxon>Pseudomonadati</taxon>
        <taxon>Pseudomonadota</taxon>
        <taxon>Alphaproteobacteria</taxon>
        <taxon>Rhodobacterales</taxon>
        <taxon>Roseobacteraceae</taxon>
        <taxon>Ruegeria</taxon>
    </lineage>
</organism>
<evidence type="ECO:0000313" key="3">
    <source>
        <dbReference type="Proteomes" id="UP001193035"/>
    </source>
</evidence>
<dbReference type="Proteomes" id="UP001193035">
    <property type="component" value="Unassembled WGS sequence"/>
</dbReference>
<protein>
    <submittedName>
        <fullName evidence="2">Uncharacterized protein</fullName>
    </submittedName>
</protein>
<comment type="caution">
    <text evidence="2">The sequence shown here is derived from an EMBL/GenBank/DDBJ whole genome shotgun (WGS) entry which is preliminary data.</text>
</comment>
<keyword evidence="3" id="KW-1185">Reference proteome</keyword>
<dbReference type="EMBL" id="VCPD01000001">
    <property type="protein sequence ID" value="TMV09991.1"/>
    <property type="molecule type" value="Genomic_DNA"/>
</dbReference>
<gene>
    <name evidence="2" type="ORF">FGK63_02670</name>
</gene>